<dbReference type="GO" id="GO:0005524">
    <property type="term" value="F:ATP binding"/>
    <property type="evidence" value="ECO:0007669"/>
    <property type="project" value="InterPro"/>
</dbReference>
<dbReference type="InterPro" id="IPR001245">
    <property type="entry name" value="Ser-Thr/Tyr_kinase_cat_dom"/>
</dbReference>
<dbReference type="SMART" id="SM00671">
    <property type="entry name" value="SEL1"/>
    <property type="match status" value="18"/>
</dbReference>
<dbReference type="Gene3D" id="1.10.510.10">
    <property type="entry name" value="Transferase(Phosphotransferase) domain 1"/>
    <property type="match status" value="1"/>
</dbReference>
<dbReference type="PANTHER" id="PTHR43628:SF1">
    <property type="entry name" value="CHITIN SYNTHASE REGULATORY FACTOR 2-RELATED"/>
    <property type="match status" value="1"/>
</dbReference>
<keyword evidence="5" id="KW-1185">Reference proteome</keyword>
<dbReference type="Gene3D" id="1.25.40.10">
    <property type="entry name" value="Tetratricopeptide repeat domain"/>
    <property type="match status" value="6"/>
</dbReference>
<dbReference type="InterPro" id="IPR011990">
    <property type="entry name" value="TPR-like_helical_dom_sf"/>
</dbReference>
<evidence type="ECO:0000256" key="1">
    <source>
        <dbReference type="SAM" id="Coils"/>
    </source>
</evidence>
<sequence length="1339" mass="154983">MHGTKRRENSNSWMNLIENAISQRHIKYYKREEFSNIQEIGVDVYGKFYRAYKKNSNKFVTLKSFFNLNTVTIKEIINEFKLRREVTYQDDTIRSHDHSGHSETRGPHDTEYHKNIINFYGITKFESENKPSQYLLVLEYADGGTLQTYLRENFQKLTWENKFDLAYQLACAILCLHNNGIMHRDLNSSNLFVHQNILKLSDFGLSKRIDESSSVTSKIFGMIPYIDPKVFDNKMNRDDRYQLNKKSDIYSVGILLWEITSGRPPYLYSDDDSYDFNLALKITKGLREKVVVDTPTEYFKLYTECWDGEPDKRPDIKQIVSRLKLMSQKSPHVLDIRNVKRMESLSKSSNVQNVERTEPSNISDTQNIERTTKLSNVSDVQNIERMEYLSKSSNTSNVQNIERMKSLSISSNVNNVRNIERMESLSKSSNTNNVRNIERTESLLKPSNINNVKNIEKMETLSKSSRVNSLSMGDDDIIINVVNEIVDLFIKIINEGKTYDERNKIIKNFITKKYFTTKRIFDFIIDYQDNPSCTFLLGYFNLNGIEILKNQKEAFELFTKSSKQGNILSHYYVGECYQYGYGIEINETLAFKCYHELSSKSFAPGQAALGYFYQNGIGVEEDIKAAICWYKRAVINGNLIATYNLGICYIYGKGVIKDDKIAFDHIKRTSDKDYIYGISMLAYCYNRGIGTNIDKQESLKLFKRAADLGNSLAQYSLAEMYKLGDGISINKEQAIYWYNKAAKNGYEKAKEALNEVQLNFNSKISIMVEDIIEIINKVADVENETEENKQEIINYINYNMNNNIQGLFDWLKNKQSDSNNIFLLGYLNYINLGVDTDLNTAFILFKIAAEQNHILAQFYTGKCYQYGHGISKDDNLAFKYYEIAANKEYAIGQIKLAIYYKEGIIGKKNKKLSFYWYERAANLGNSFAAYNVGLCYYNRNGVALDHKKAFEFFKQSANDENLDGIGMLGYCYQIGIGTDIDKEKAFELYHKASHLGKDVAQFNLANMYENGDGIKKDKQKAIYWYKICAKNGFQLAKEKLSTINEPKNNINRISGEIVNLYIKSALDNDDKYEKRKQKIHDLILKYEITIDKLIEWLSFSNDQNNNDLNNTFLLGYLNFYGIGTNKNNDHAFKLFKKAADQNHLLSQHYVGICYQYGYGTIKNNKLAFEHFKKVADQDYPSGQVNIGYFYENGIYVEKNESFAVHWYKKSSSKGNVVAIYNLGYCYLYGKGIEKDIIKAFELFKKSAAKEYVYGITMLGHCYQNGIATNTDKNMAFEFYRKAANLGNYVAQYNLANMYLNENDIDQAKFWFENAANNGCNEARMKLKELKELRPFIVEY</sequence>
<dbReference type="Pfam" id="PF08238">
    <property type="entry name" value="Sel1"/>
    <property type="match status" value="18"/>
</dbReference>
<evidence type="ECO:0000313" key="3">
    <source>
        <dbReference type="EMBL" id="GBC10037.1"/>
    </source>
</evidence>
<dbReference type="SUPFAM" id="SSF56112">
    <property type="entry name" value="Protein kinase-like (PK-like)"/>
    <property type="match status" value="1"/>
</dbReference>
<dbReference type="SUPFAM" id="SSF81901">
    <property type="entry name" value="HCP-like"/>
    <property type="match status" value="6"/>
</dbReference>
<reference evidence="3 5" key="1">
    <citation type="submission" date="2017-11" db="EMBL/GenBank/DDBJ databases">
        <title>The genome of Rhizophagus clarus HR1 reveals common genetic basis of auxotrophy among arbuscular mycorrhizal fungi.</title>
        <authorList>
            <person name="Kobayashi Y."/>
        </authorList>
    </citation>
    <scope>NUCLEOTIDE SEQUENCE [LARGE SCALE GENOMIC DNA]</scope>
    <source>
        <strain evidence="3 5">HR1</strain>
    </source>
</reference>
<reference evidence="4" key="2">
    <citation type="submission" date="2019-10" db="EMBL/GenBank/DDBJ databases">
        <title>Conservation and host-specific expression of non-tandemly repeated heterogenous ribosome RNA gene in arbuscular mycorrhizal fungi.</title>
        <authorList>
            <person name="Maeda T."/>
            <person name="Kobayashi Y."/>
            <person name="Nakagawa T."/>
            <person name="Ezawa T."/>
            <person name="Yamaguchi K."/>
            <person name="Bino T."/>
            <person name="Nishimoto Y."/>
            <person name="Shigenobu S."/>
            <person name="Kawaguchi M."/>
        </authorList>
    </citation>
    <scope>NUCLEOTIDE SEQUENCE</scope>
    <source>
        <strain evidence="4">HR1</strain>
    </source>
</reference>
<protein>
    <submittedName>
        <fullName evidence="4">Kinase-like domain-containing protein</fullName>
    </submittedName>
</protein>
<dbReference type="Proteomes" id="UP000247702">
    <property type="component" value="Unassembled WGS sequence"/>
</dbReference>
<proteinExistence type="predicted"/>
<keyword evidence="4" id="KW-0418">Kinase</keyword>
<name>A0A2Z6SPZ3_9GLOM</name>
<feature type="domain" description="Protein kinase" evidence="2">
    <location>
        <begin position="34"/>
        <end position="326"/>
    </location>
</feature>
<comment type="caution">
    <text evidence="3">The sequence shown here is derived from an EMBL/GenBank/DDBJ whole genome shotgun (WGS) entry which is preliminary data.</text>
</comment>
<dbReference type="PRINTS" id="PR00109">
    <property type="entry name" value="TYRKINASE"/>
</dbReference>
<dbReference type="Proteomes" id="UP000615446">
    <property type="component" value="Unassembled WGS sequence"/>
</dbReference>
<dbReference type="GO" id="GO:0004672">
    <property type="term" value="F:protein kinase activity"/>
    <property type="evidence" value="ECO:0007669"/>
    <property type="project" value="InterPro"/>
</dbReference>
<dbReference type="InterPro" id="IPR000719">
    <property type="entry name" value="Prot_kinase_dom"/>
</dbReference>
<dbReference type="EMBL" id="BEXD01004348">
    <property type="protein sequence ID" value="GBC10037.1"/>
    <property type="molecule type" value="Genomic_DNA"/>
</dbReference>
<keyword evidence="1" id="KW-0175">Coiled coil</keyword>
<evidence type="ECO:0000313" key="4">
    <source>
        <dbReference type="EMBL" id="GES91160.1"/>
    </source>
</evidence>
<evidence type="ECO:0000259" key="2">
    <source>
        <dbReference type="PROSITE" id="PS50011"/>
    </source>
</evidence>
<feature type="coiled-coil region" evidence="1">
    <location>
        <begin position="739"/>
        <end position="791"/>
    </location>
</feature>
<dbReference type="OrthoDB" id="2390637at2759"/>
<dbReference type="InterPro" id="IPR052945">
    <property type="entry name" value="Mitotic_Regulator"/>
</dbReference>
<dbReference type="EMBL" id="BLAL01000197">
    <property type="protein sequence ID" value="GES91160.1"/>
    <property type="molecule type" value="Genomic_DNA"/>
</dbReference>
<gene>
    <name evidence="4" type="ORF">RCL2_001799400</name>
    <name evidence="3" type="ORF">RclHR1_00930015</name>
</gene>
<organism evidence="3 5">
    <name type="scientific">Rhizophagus clarus</name>
    <dbReference type="NCBI Taxonomy" id="94130"/>
    <lineage>
        <taxon>Eukaryota</taxon>
        <taxon>Fungi</taxon>
        <taxon>Fungi incertae sedis</taxon>
        <taxon>Mucoromycota</taxon>
        <taxon>Glomeromycotina</taxon>
        <taxon>Glomeromycetes</taxon>
        <taxon>Glomerales</taxon>
        <taxon>Glomeraceae</taxon>
        <taxon>Rhizophagus</taxon>
    </lineage>
</organism>
<dbReference type="PROSITE" id="PS50011">
    <property type="entry name" value="PROTEIN_KINASE_DOM"/>
    <property type="match status" value="1"/>
</dbReference>
<dbReference type="InterPro" id="IPR011009">
    <property type="entry name" value="Kinase-like_dom_sf"/>
</dbReference>
<keyword evidence="4" id="KW-0808">Transferase</keyword>
<evidence type="ECO:0000313" key="5">
    <source>
        <dbReference type="Proteomes" id="UP000247702"/>
    </source>
</evidence>
<dbReference type="PANTHER" id="PTHR43628">
    <property type="entry name" value="ACTIVATOR OF C KINASE PROTEIN 1-RELATED"/>
    <property type="match status" value="1"/>
</dbReference>
<dbReference type="Pfam" id="PF07714">
    <property type="entry name" value="PK_Tyr_Ser-Thr"/>
    <property type="match status" value="1"/>
</dbReference>
<dbReference type="InterPro" id="IPR006597">
    <property type="entry name" value="Sel1-like"/>
</dbReference>
<accession>A0A2Z6SPZ3</accession>